<reference evidence="3" key="1">
    <citation type="journal article" date="2019" name="Int. J. Syst. Evol. Microbiol.">
        <title>The Global Catalogue of Microorganisms (GCM) 10K type strain sequencing project: providing services to taxonomists for standard genome sequencing and annotation.</title>
        <authorList>
            <consortium name="The Broad Institute Genomics Platform"/>
            <consortium name="The Broad Institute Genome Sequencing Center for Infectious Disease"/>
            <person name="Wu L."/>
            <person name="Ma J."/>
        </authorList>
    </citation>
    <scope>NUCLEOTIDE SEQUENCE [LARGE SCALE GENOMIC DNA]</scope>
    <source>
        <strain evidence="3">KCTC 15012</strain>
    </source>
</reference>
<sequence length="624" mass="64443">MIRDAIAFLLTNGPALVPTPADLTGLAALLAVAAALAVLGGGLRVAAGGDDALASADLVVGWAAAVAVLVVGGTLFGLALTPLALALALAVLAGAVLLVRRRVMPLGGGLGWLLLALLPALALTASMRPSEGDDFGTWLPNLRYLALFDHFPGAGLPLSDSQFPAYPPAGTLVGTLTGRLTGTLAETAANHFNLVLLAGLALLMIDTCRAAAGAAIRAPGARAVVIALAAATLASPTFVPRLVLANYAETATAVTLAFAAALGLRLVLAEDRPGRGLTLQTALAFALLVLTKQSTLALFGLLALGLGLLALRAGGAGRLVRLLPPLLAAAAALLLWKHQVAMLGGGEMRVGAFAQWQWNALPETLGSMLTVAANKAGYFGLAVALVAAGLVLLRRRLDPALAAVPLFGMVFLGFTLFLTWTYLAVFFGYEGRSAASFWRYNTQLGALQLLAVAALAGAAWRRWGQSPAASRLRTGAAALAVAALVIGPVAAIPVLRFDVNPVKAHIAATATEARALLPEGAKVWYVDPPRVGLANQIDYYLGFGVQIAGMITYFEAESLYRPLLDGDRAAFAYVLNATPALEAAVGLALPDGASYLIARDAPGQWHVVRAWPYRGFASARAFKY</sequence>
<gene>
    <name evidence="2" type="ORF">ACFSNB_02330</name>
</gene>
<feature type="transmembrane region" description="Helical" evidence="1">
    <location>
        <begin position="106"/>
        <end position="125"/>
    </location>
</feature>
<feature type="transmembrane region" description="Helical" evidence="1">
    <location>
        <begin position="400"/>
        <end position="423"/>
    </location>
</feature>
<evidence type="ECO:0000313" key="3">
    <source>
        <dbReference type="Proteomes" id="UP001597296"/>
    </source>
</evidence>
<feature type="transmembrane region" description="Helical" evidence="1">
    <location>
        <begin position="443"/>
        <end position="460"/>
    </location>
</feature>
<feature type="transmembrane region" description="Helical" evidence="1">
    <location>
        <begin position="26"/>
        <end position="46"/>
    </location>
</feature>
<keyword evidence="1" id="KW-1133">Transmembrane helix</keyword>
<keyword evidence="1" id="KW-0472">Membrane</keyword>
<protein>
    <recommendedName>
        <fullName evidence="4">4-amino-4-deoxy-L-arabinose transferase</fullName>
    </recommendedName>
</protein>
<evidence type="ECO:0000313" key="2">
    <source>
        <dbReference type="EMBL" id="MFD2232635.1"/>
    </source>
</evidence>
<dbReference type="EMBL" id="JBHUIY010000003">
    <property type="protein sequence ID" value="MFD2232635.1"/>
    <property type="molecule type" value="Genomic_DNA"/>
</dbReference>
<feature type="transmembrane region" description="Helical" evidence="1">
    <location>
        <begin position="58"/>
        <end position="76"/>
    </location>
</feature>
<feature type="transmembrane region" description="Helical" evidence="1">
    <location>
        <begin position="224"/>
        <end position="244"/>
    </location>
</feature>
<name>A0ABW5C693_9PROT</name>
<comment type="caution">
    <text evidence="2">The sequence shown here is derived from an EMBL/GenBank/DDBJ whole genome shotgun (WGS) entry which is preliminary data.</text>
</comment>
<evidence type="ECO:0000256" key="1">
    <source>
        <dbReference type="SAM" id="Phobius"/>
    </source>
</evidence>
<feature type="transmembrane region" description="Helical" evidence="1">
    <location>
        <begin position="192"/>
        <end position="212"/>
    </location>
</feature>
<evidence type="ECO:0008006" key="4">
    <source>
        <dbReference type="Google" id="ProtNLM"/>
    </source>
</evidence>
<organism evidence="2 3">
    <name type="scientific">Phaeospirillum tilakii</name>
    <dbReference type="NCBI Taxonomy" id="741673"/>
    <lineage>
        <taxon>Bacteria</taxon>
        <taxon>Pseudomonadati</taxon>
        <taxon>Pseudomonadota</taxon>
        <taxon>Alphaproteobacteria</taxon>
        <taxon>Rhodospirillales</taxon>
        <taxon>Rhodospirillaceae</taxon>
        <taxon>Phaeospirillum</taxon>
    </lineage>
</organism>
<feature type="transmembrane region" description="Helical" evidence="1">
    <location>
        <begin position="250"/>
        <end position="267"/>
    </location>
</feature>
<keyword evidence="1" id="KW-0812">Transmembrane</keyword>
<proteinExistence type="predicted"/>
<feature type="transmembrane region" description="Helical" evidence="1">
    <location>
        <begin position="82"/>
        <end position="99"/>
    </location>
</feature>
<feature type="transmembrane region" description="Helical" evidence="1">
    <location>
        <begin position="472"/>
        <end position="495"/>
    </location>
</feature>
<feature type="transmembrane region" description="Helical" evidence="1">
    <location>
        <begin position="376"/>
        <end position="393"/>
    </location>
</feature>
<accession>A0ABW5C693</accession>
<keyword evidence="3" id="KW-1185">Reference proteome</keyword>
<dbReference type="Proteomes" id="UP001597296">
    <property type="component" value="Unassembled WGS sequence"/>
</dbReference>
<dbReference type="RefSeq" id="WP_377314124.1">
    <property type="nucleotide sequence ID" value="NZ_JBHUIY010000003.1"/>
</dbReference>